<proteinExistence type="predicted"/>
<accession>A0A2P6RSJ3</accession>
<organism evidence="1 2">
    <name type="scientific">Rosa chinensis</name>
    <name type="common">China rose</name>
    <dbReference type="NCBI Taxonomy" id="74649"/>
    <lineage>
        <taxon>Eukaryota</taxon>
        <taxon>Viridiplantae</taxon>
        <taxon>Streptophyta</taxon>
        <taxon>Embryophyta</taxon>
        <taxon>Tracheophyta</taxon>
        <taxon>Spermatophyta</taxon>
        <taxon>Magnoliopsida</taxon>
        <taxon>eudicotyledons</taxon>
        <taxon>Gunneridae</taxon>
        <taxon>Pentapetalae</taxon>
        <taxon>rosids</taxon>
        <taxon>fabids</taxon>
        <taxon>Rosales</taxon>
        <taxon>Rosaceae</taxon>
        <taxon>Rosoideae</taxon>
        <taxon>Rosoideae incertae sedis</taxon>
        <taxon>Rosa</taxon>
    </lineage>
</organism>
<keyword evidence="2" id="KW-1185">Reference proteome</keyword>
<evidence type="ECO:0000313" key="2">
    <source>
        <dbReference type="Proteomes" id="UP000238479"/>
    </source>
</evidence>
<dbReference type="EMBL" id="PDCK01000040">
    <property type="protein sequence ID" value="PRQ49385.1"/>
    <property type="molecule type" value="Genomic_DNA"/>
</dbReference>
<reference evidence="1 2" key="1">
    <citation type="journal article" date="2018" name="Nat. Genet.">
        <title>The Rosa genome provides new insights in the design of modern roses.</title>
        <authorList>
            <person name="Bendahmane M."/>
        </authorList>
    </citation>
    <scope>NUCLEOTIDE SEQUENCE [LARGE SCALE GENOMIC DNA]</scope>
    <source>
        <strain evidence="2">cv. Old Blush</strain>
    </source>
</reference>
<dbReference type="Gramene" id="PRQ49385">
    <property type="protein sequence ID" value="PRQ49385"/>
    <property type="gene ID" value="RchiOBHm_Chr2g0121301"/>
</dbReference>
<protein>
    <submittedName>
        <fullName evidence="1">Uncharacterized protein</fullName>
    </submittedName>
</protein>
<dbReference type="Proteomes" id="UP000238479">
    <property type="component" value="Chromosome 2"/>
</dbReference>
<sequence length="81" mass="9253">MIFRNLPTWRGIVIYSEMEINPPMLLACLSQSMHKVGVPGAKARVPGFWPGDFKLDDLSAHVMSYDIFERFSSNQILFYGN</sequence>
<evidence type="ECO:0000313" key="1">
    <source>
        <dbReference type="EMBL" id="PRQ49385.1"/>
    </source>
</evidence>
<gene>
    <name evidence="1" type="ORF">RchiOBHm_Chr2g0121301</name>
</gene>
<comment type="caution">
    <text evidence="1">The sequence shown here is derived from an EMBL/GenBank/DDBJ whole genome shotgun (WGS) entry which is preliminary data.</text>
</comment>
<name>A0A2P6RSJ3_ROSCH</name>
<dbReference type="AlphaFoldDB" id="A0A2P6RSJ3"/>